<keyword evidence="11" id="KW-1185">Reference proteome</keyword>
<dbReference type="RefSeq" id="WP_026936566.1">
    <property type="nucleotide sequence ID" value="NZ_CP028426.1"/>
</dbReference>
<feature type="domain" description="Peptidase M13 N-terminal" evidence="9">
    <location>
        <begin position="24"/>
        <end position="399"/>
    </location>
</feature>
<evidence type="ECO:0000256" key="3">
    <source>
        <dbReference type="ARBA" id="ARBA00022670"/>
    </source>
</evidence>
<dbReference type="InterPro" id="IPR042089">
    <property type="entry name" value="Peptidase_M13_dom_2"/>
</dbReference>
<dbReference type="Gene3D" id="1.10.1380.10">
    <property type="entry name" value="Neutral endopeptidase , domain2"/>
    <property type="match status" value="1"/>
</dbReference>
<sequence>MTTSNSAQLRSGIDFDSLDEGVRPQDDLFRHVNGKWRAETEIPADKASFGSFHILHDEAEVAVREILEGSAAAPEDSGLRKAADAYAAFMNEELLARLGADPISQDIMQALVVSSIDEFLWLLGRNERKGVGGFFGQYVIGDLGDPTTNALYFGQSGLGLPDESYYREEQYAQIREAYLAHIERMFVLTDVPRPGERAKNVFDLETAIASHHWDVVKTREADLTYNPTTLDEFLGRFSGQDIKGWMQELQAPEGTFNNFVLSEPSYADGLATLLVEERLEQWRDWLVWRIVLAHAAILSPEISAANFEFFGTTLQGVPEQRDRWKRGVGHAESLLGEAIGEEYVARHFKPSAKEKMDDLVAGLLDAYRDSIQNLDWMSPETRERALEKLGKFTPKIGYPSKWRDYTDLHVSPNDLVGNVRRAAVFESDWEYSKVGKPVDRELWLMTPQTVNAYYLPTQNEIVFPAAILQFPFFDEDRDAAANYGAIGAVIGHEIGHGFDDQGSKYDGDGKLENWWTDADREAFEKHTASLIGQYAELSPEGVDGEKVNGELTIGENIGDLGGLGIAWKAYQSHLGGEEAPIIDGLTGAERFFLSWAQAWREKRRPEYMKMLLAVDPHSPAEFRCNQIVSNLDPFYETFGVTKDDGLWLDQSERVAIW</sequence>
<evidence type="ECO:0000256" key="2">
    <source>
        <dbReference type="ARBA" id="ARBA00007357"/>
    </source>
</evidence>
<comment type="caution">
    <text evidence="10">The sequence shown here is derived from an EMBL/GenBank/DDBJ whole genome shotgun (WGS) entry which is preliminary data.</text>
</comment>
<keyword evidence="7" id="KW-0482">Metalloprotease</keyword>
<dbReference type="PRINTS" id="PR00786">
    <property type="entry name" value="NEPRILYSIN"/>
</dbReference>
<dbReference type="InterPro" id="IPR018497">
    <property type="entry name" value="Peptidase_M13_C"/>
</dbReference>
<dbReference type="Pfam" id="PF05649">
    <property type="entry name" value="Peptidase_M13_N"/>
    <property type="match status" value="1"/>
</dbReference>
<dbReference type="Proteomes" id="UP001170379">
    <property type="component" value="Unassembled WGS sequence"/>
</dbReference>
<evidence type="ECO:0000313" key="11">
    <source>
        <dbReference type="Proteomes" id="UP001170379"/>
    </source>
</evidence>
<protein>
    <submittedName>
        <fullName evidence="10">Peptidase M13</fullName>
    </submittedName>
</protein>
<comment type="similarity">
    <text evidence="2">Belongs to the peptidase M13 family.</text>
</comment>
<evidence type="ECO:0000256" key="1">
    <source>
        <dbReference type="ARBA" id="ARBA00001947"/>
    </source>
</evidence>
<name>A0ABT7C678_9MICO</name>
<gene>
    <name evidence="10" type="ORF">C7K25_04950</name>
</gene>
<evidence type="ECO:0000259" key="9">
    <source>
        <dbReference type="Pfam" id="PF05649"/>
    </source>
</evidence>
<reference evidence="10" key="2">
    <citation type="journal article" date="2022" name="Sci. Rep.">
        <title>In silico prediction of the enzymes involved in the degradation of the herbicide molinate by Gulosibacter molinativorax ON4T.</title>
        <authorList>
            <person name="Lopes A.R."/>
            <person name="Bunin E."/>
            <person name="Viana A.T."/>
            <person name="Froufe H."/>
            <person name="Munoz-Merida A."/>
            <person name="Pinho D."/>
            <person name="Figueiredo J."/>
            <person name="Barroso C."/>
            <person name="Vaz-Moreira I."/>
            <person name="Bellanger X."/>
            <person name="Egas C."/>
            <person name="Nunes O.C."/>
        </authorList>
    </citation>
    <scope>NUCLEOTIDE SEQUENCE</scope>
    <source>
        <strain evidence="10">ON4</strain>
    </source>
</reference>
<evidence type="ECO:0000256" key="5">
    <source>
        <dbReference type="ARBA" id="ARBA00022801"/>
    </source>
</evidence>
<dbReference type="Pfam" id="PF01431">
    <property type="entry name" value="Peptidase_M13"/>
    <property type="match status" value="1"/>
</dbReference>
<evidence type="ECO:0000259" key="8">
    <source>
        <dbReference type="Pfam" id="PF01431"/>
    </source>
</evidence>
<dbReference type="PANTHER" id="PTHR11733">
    <property type="entry name" value="ZINC METALLOPROTEASE FAMILY M13 NEPRILYSIN-RELATED"/>
    <property type="match status" value="1"/>
</dbReference>
<dbReference type="Gene3D" id="3.40.390.10">
    <property type="entry name" value="Collagenase (Catalytic Domain)"/>
    <property type="match status" value="1"/>
</dbReference>
<dbReference type="EMBL" id="PXVD01000006">
    <property type="protein sequence ID" value="MDJ1370717.1"/>
    <property type="molecule type" value="Genomic_DNA"/>
</dbReference>
<keyword evidence="5" id="KW-0378">Hydrolase</keyword>
<evidence type="ECO:0000256" key="6">
    <source>
        <dbReference type="ARBA" id="ARBA00022833"/>
    </source>
</evidence>
<reference evidence="10" key="1">
    <citation type="submission" date="2018-03" db="EMBL/GenBank/DDBJ databases">
        <authorList>
            <person name="Nunes O.C."/>
            <person name="Lopes A.R."/>
            <person name="Froufe H."/>
            <person name="Munoz-Merida A."/>
            <person name="Barroso C."/>
            <person name="Egas C."/>
        </authorList>
    </citation>
    <scope>NUCLEOTIDE SEQUENCE</scope>
    <source>
        <strain evidence="10">ON4</strain>
    </source>
</reference>
<evidence type="ECO:0000313" key="10">
    <source>
        <dbReference type="EMBL" id="MDJ1370717.1"/>
    </source>
</evidence>
<dbReference type="InterPro" id="IPR000718">
    <property type="entry name" value="Peptidase_M13"/>
</dbReference>
<comment type="cofactor">
    <cofactor evidence="1">
        <name>Zn(2+)</name>
        <dbReference type="ChEBI" id="CHEBI:29105"/>
    </cofactor>
</comment>
<keyword evidence="6" id="KW-0862">Zinc</keyword>
<evidence type="ECO:0000256" key="4">
    <source>
        <dbReference type="ARBA" id="ARBA00022723"/>
    </source>
</evidence>
<dbReference type="InterPro" id="IPR008753">
    <property type="entry name" value="Peptidase_M13_N"/>
</dbReference>
<organism evidence="10 11">
    <name type="scientific">Gulosibacter molinativorax</name>
    <dbReference type="NCBI Taxonomy" id="256821"/>
    <lineage>
        <taxon>Bacteria</taxon>
        <taxon>Bacillati</taxon>
        <taxon>Actinomycetota</taxon>
        <taxon>Actinomycetes</taxon>
        <taxon>Micrococcales</taxon>
        <taxon>Microbacteriaceae</taxon>
        <taxon>Gulosibacter</taxon>
    </lineage>
</organism>
<dbReference type="InterPro" id="IPR024079">
    <property type="entry name" value="MetalloPept_cat_dom_sf"/>
</dbReference>
<accession>A0ABT7C678</accession>
<keyword evidence="4" id="KW-0479">Metal-binding</keyword>
<dbReference type="PANTHER" id="PTHR11733:SF167">
    <property type="entry name" value="FI17812P1-RELATED"/>
    <property type="match status" value="1"/>
</dbReference>
<evidence type="ECO:0000256" key="7">
    <source>
        <dbReference type="ARBA" id="ARBA00023049"/>
    </source>
</evidence>
<dbReference type="SUPFAM" id="SSF55486">
    <property type="entry name" value="Metalloproteases ('zincins'), catalytic domain"/>
    <property type="match status" value="1"/>
</dbReference>
<keyword evidence="3" id="KW-0645">Protease</keyword>
<dbReference type="PROSITE" id="PS51885">
    <property type="entry name" value="NEPRILYSIN"/>
    <property type="match status" value="1"/>
</dbReference>
<dbReference type="CDD" id="cd08662">
    <property type="entry name" value="M13"/>
    <property type="match status" value="1"/>
</dbReference>
<proteinExistence type="inferred from homology"/>
<feature type="domain" description="Peptidase M13 C-terminal" evidence="8">
    <location>
        <begin position="451"/>
        <end position="654"/>
    </location>
</feature>